<dbReference type="SUPFAM" id="SSF51735">
    <property type="entry name" value="NAD(P)-binding Rossmann-fold domains"/>
    <property type="match status" value="1"/>
</dbReference>
<reference evidence="4" key="1">
    <citation type="submission" date="2023-03" db="EMBL/GenBank/DDBJ databases">
        <title>Massive genome expansion in bonnet fungi (Mycena s.s.) driven by repeated elements and novel gene families across ecological guilds.</title>
        <authorList>
            <consortium name="Lawrence Berkeley National Laboratory"/>
            <person name="Harder C.B."/>
            <person name="Miyauchi S."/>
            <person name="Viragh M."/>
            <person name="Kuo A."/>
            <person name="Thoen E."/>
            <person name="Andreopoulos B."/>
            <person name="Lu D."/>
            <person name="Skrede I."/>
            <person name="Drula E."/>
            <person name="Henrissat B."/>
            <person name="Morin E."/>
            <person name="Kohler A."/>
            <person name="Barry K."/>
            <person name="LaButti K."/>
            <person name="Morin E."/>
            <person name="Salamov A."/>
            <person name="Lipzen A."/>
            <person name="Mereny Z."/>
            <person name="Hegedus B."/>
            <person name="Baldrian P."/>
            <person name="Stursova M."/>
            <person name="Weitz H."/>
            <person name="Taylor A."/>
            <person name="Grigoriev I.V."/>
            <person name="Nagy L.G."/>
            <person name="Martin F."/>
            <person name="Kauserud H."/>
        </authorList>
    </citation>
    <scope>NUCLEOTIDE SEQUENCE</scope>
    <source>
        <strain evidence="4">CBHHK002</strain>
    </source>
</reference>
<feature type="domain" description="NAD-dependent epimerase/dehydratase" evidence="3">
    <location>
        <begin position="9"/>
        <end position="267"/>
    </location>
</feature>
<evidence type="ECO:0000259" key="3">
    <source>
        <dbReference type="Pfam" id="PF01370"/>
    </source>
</evidence>
<name>A0AAD7F0G1_9AGAR</name>
<keyword evidence="1" id="KW-0560">Oxidoreductase</keyword>
<keyword evidence="5" id="KW-1185">Reference proteome</keyword>
<dbReference type="EMBL" id="JARIHO010000006">
    <property type="protein sequence ID" value="KAJ7359086.1"/>
    <property type="molecule type" value="Genomic_DNA"/>
</dbReference>
<organism evidence="4 5">
    <name type="scientific">Mycena albidolilacea</name>
    <dbReference type="NCBI Taxonomy" id="1033008"/>
    <lineage>
        <taxon>Eukaryota</taxon>
        <taxon>Fungi</taxon>
        <taxon>Dikarya</taxon>
        <taxon>Basidiomycota</taxon>
        <taxon>Agaricomycotina</taxon>
        <taxon>Agaricomycetes</taxon>
        <taxon>Agaricomycetidae</taxon>
        <taxon>Agaricales</taxon>
        <taxon>Marasmiineae</taxon>
        <taxon>Mycenaceae</taxon>
        <taxon>Mycena</taxon>
    </lineage>
</organism>
<comment type="similarity">
    <text evidence="2">Belongs to the NAD(P)-dependent epimerase/dehydratase family. Dihydroflavonol-4-reductase subfamily.</text>
</comment>
<dbReference type="Gene3D" id="3.40.50.720">
    <property type="entry name" value="NAD(P)-binding Rossmann-like Domain"/>
    <property type="match status" value="1"/>
</dbReference>
<evidence type="ECO:0000256" key="1">
    <source>
        <dbReference type="ARBA" id="ARBA00023002"/>
    </source>
</evidence>
<sequence length="337" mass="36542">MPAISSGKVLVSGANGFLATWLVRYLLEAGFAVRGAVRSPAKGARLLEAFAQYGDRFELVVVPDITKDGAFDEAVEGVNAIEHTASPFHLDAADPDELIVPAVQGTLSILQSALTHGKSVKRIVVTSSSAAVLQIQAEPKTFSELDWNEQAPRDAAEMGRAAPAMTKYRASKALSERAAWDFVERHKGQLNWDLVVLNPSFIYGPTIHPVPAPAQLNTSARQFHTIFTAPADAATLRGGACWVDVRDLARAHVLSLLKAEAGGERIIVSAGAYVWQEWLDAAPRSSKYQKGIPGAAKDVVHQIEYDVRKSVRVLGMAYRGMEETARDTVADWEARGW</sequence>
<dbReference type="AlphaFoldDB" id="A0AAD7F0G1"/>
<dbReference type="GO" id="GO:0016616">
    <property type="term" value="F:oxidoreductase activity, acting on the CH-OH group of donors, NAD or NADP as acceptor"/>
    <property type="evidence" value="ECO:0007669"/>
    <property type="project" value="TreeGrafter"/>
</dbReference>
<dbReference type="InterPro" id="IPR050425">
    <property type="entry name" value="NAD(P)_dehydrat-like"/>
</dbReference>
<comment type="caution">
    <text evidence="4">The sequence shown here is derived from an EMBL/GenBank/DDBJ whole genome shotgun (WGS) entry which is preliminary data.</text>
</comment>
<dbReference type="Proteomes" id="UP001218218">
    <property type="component" value="Unassembled WGS sequence"/>
</dbReference>
<evidence type="ECO:0000256" key="2">
    <source>
        <dbReference type="ARBA" id="ARBA00023445"/>
    </source>
</evidence>
<dbReference type="PANTHER" id="PTHR10366">
    <property type="entry name" value="NAD DEPENDENT EPIMERASE/DEHYDRATASE"/>
    <property type="match status" value="1"/>
</dbReference>
<evidence type="ECO:0000313" key="4">
    <source>
        <dbReference type="EMBL" id="KAJ7359086.1"/>
    </source>
</evidence>
<dbReference type="InterPro" id="IPR036291">
    <property type="entry name" value="NAD(P)-bd_dom_sf"/>
</dbReference>
<proteinExistence type="inferred from homology"/>
<evidence type="ECO:0000313" key="5">
    <source>
        <dbReference type="Proteomes" id="UP001218218"/>
    </source>
</evidence>
<accession>A0AAD7F0G1</accession>
<dbReference type="PANTHER" id="PTHR10366:SF564">
    <property type="entry name" value="STEROL-4-ALPHA-CARBOXYLATE 3-DEHYDROGENASE, DECARBOXYLATING"/>
    <property type="match status" value="1"/>
</dbReference>
<dbReference type="CDD" id="cd05227">
    <property type="entry name" value="AR_SDR_e"/>
    <property type="match status" value="1"/>
</dbReference>
<gene>
    <name evidence="4" type="ORF">DFH08DRAFT_844997</name>
</gene>
<protein>
    <submittedName>
        <fullName evidence="4">D-lactaldehyde dehydrogenase</fullName>
    </submittedName>
</protein>
<dbReference type="InterPro" id="IPR001509">
    <property type="entry name" value="Epimerase_deHydtase"/>
</dbReference>
<dbReference type="Pfam" id="PF01370">
    <property type="entry name" value="Epimerase"/>
    <property type="match status" value="1"/>
</dbReference>